<evidence type="ECO:0000256" key="3">
    <source>
        <dbReference type="PROSITE-ProRule" id="PRU00433"/>
    </source>
</evidence>
<keyword evidence="1 3" id="KW-0479">Metal-binding</keyword>
<protein>
    <submittedName>
        <fullName evidence="6">C-type cytochrome</fullName>
    </submittedName>
</protein>
<evidence type="ECO:0000259" key="5">
    <source>
        <dbReference type="PROSITE" id="PS51007"/>
    </source>
</evidence>
<organism evidence="6 7">
    <name type="scientific">Flavobacterium taihuense</name>
    <dbReference type="NCBI Taxonomy" id="2857508"/>
    <lineage>
        <taxon>Bacteria</taxon>
        <taxon>Pseudomonadati</taxon>
        <taxon>Bacteroidota</taxon>
        <taxon>Flavobacteriia</taxon>
        <taxon>Flavobacteriales</taxon>
        <taxon>Flavobacteriaceae</taxon>
        <taxon>Flavobacterium</taxon>
    </lineage>
</organism>
<dbReference type="PROSITE" id="PS51007">
    <property type="entry name" value="CYTC"/>
    <property type="match status" value="1"/>
</dbReference>
<feature type="domain" description="Cytochrome c" evidence="5">
    <location>
        <begin position="34"/>
        <end position="119"/>
    </location>
</feature>
<keyword evidence="4" id="KW-0732">Signal</keyword>
<comment type="caution">
    <text evidence="6">The sequence shown here is derived from an EMBL/GenBank/DDBJ whole genome shotgun (WGS) entry which is preliminary data.</text>
</comment>
<keyword evidence="7" id="KW-1185">Reference proteome</keyword>
<evidence type="ECO:0000313" key="6">
    <source>
        <dbReference type="EMBL" id="MBW4361918.1"/>
    </source>
</evidence>
<keyword evidence="2 3" id="KW-0408">Iron</keyword>
<gene>
    <name evidence="6" type="ORF">KZH69_15620</name>
</gene>
<dbReference type="InterPro" id="IPR009056">
    <property type="entry name" value="Cyt_c-like_dom"/>
</dbReference>
<dbReference type="EMBL" id="JAHWYN010000015">
    <property type="protein sequence ID" value="MBW4361918.1"/>
    <property type="molecule type" value="Genomic_DNA"/>
</dbReference>
<evidence type="ECO:0000256" key="4">
    <source>
        <dbReference type="SAM" id="SignalP"/>
    </source>
</evidence>
<sequence>MKIKILAAIIALGALSSFSNYESVPTGYSGKEDIQASEGELIMKKQDCATCHKIDKKVIGPSFLDIAKKYPMNDKNINYLSDKIIKGGSGVWGTIPMAAHTALKKDDAKKIAKYILSLNK</sequence>
<dbReference type="RefSeq" id="WP_219318410.1">
    <property type="nucleotide sequence ID" value="NZ_JAHWYN010000015.1"/>
</dbReference>
<evidence type="ECO:0000256" key="1">
    <source>
        <dbReference type="ARBA" id="ARBA00022723"/>
    </source>
</evidence>
<feature type="chain" id="PRO_5046308201" evidence="4">
    <location>
        <begin position="22"/>
        <end position="120"/>
    </location>
</feature>
<reference evidence="6 7" key="1">
    <citation type="submission" date="2021-07" db="EMBL/GenBank/DDBJ databases">
        <title>Flavobacterium sp. nov. isolated from sediment on the Taihu Lake.</title>
        <authorList>
            <person name="Qu J.-H."/>
        </authorList>
    </citation>
    <scope>NUCLEOTIDE SEQUENCE [LARGE SCALE GENOMIC DNA]</scope>
    <source>
        <strain evidence="6 7">NAS39</strain>
    </source>
</reference>
<feature type="signal peptide" evidence="4">
    <location>
        <begin position="1"/>
        <end position="21"/>
    </location>
</feature>
<accession>A0ABS6XZ14</accession>
<evidence type="ECO:0000313" key="7">
    <source>
        <dbReference type="Proteomes" id="UP000812031"/>
    </source>
</evidence>
<dbReference type="Proteomes" id="UP000812031">
    <property type="component" value="Unassembled WGS sequence"/>
</dbReference>
<evidence type="ECO:0000256" key="2">
    <source>
        <dbReference type="ARBA" id="ARBA00023004"/>
    </source>
</evidence>
<keyword evidence="3" id="KW-0349">Heme</keyword>
<name>A0ABS6XZ14_9FLAO</name>
<dbReference type="Pfam" id="PF00034">
    <property type="entry name" value="Cytochrom_C"/>
    <property type="match status" value="1"/>
</dbReference>
<proteinExistence type="predicted"/>